<dbReference type="InterPro" id="IPR000847">
    <property type="entry name" value="LysR_HTH_N"/>
</dbReference>
<dbReference type="InterPro" id="IPR036388">
    <property type="entry name" value="WH-like_DNA-bd_sf"/>
</dbReference>
<dbReference type="PRINTS" id="PR00039">
    <property type="entry name" value="HTHLYSR"/>
</dbReference>
<dbReference type="PROSITE" id="PS50931">
    <property type="entry name" value="HTH_LYSR"/>
    <property type="match status" value="1"/>
</dbReference>
<dbReference type="Proteomes" id="UP000253958">
    <property type="component" value="Chromosome"/>
</dbReference>
<dbReference type="InterPro" id="IPR036390">
    <property type="entry name" value="WH_DNA-bd_sf"/>
</dbReference>
<gene>
    <name evidence="5" type="ORF">DVH21_27895</name>
</gene>
<evidence type="ECO:0000256" key="2">
    <source>
        <dbReference type="ARBA" id="ARBA00023015"/>
    </source>
</evidence>
<dbReference type="GO" id="GO:0032993">
    <property type="term" value="C:protein-DNA complex"/>
    <property type="evidence" value="ECO:0007669"/>
    <property type="project" value="TreeGrafter"/>
</dbReference>
<dbReference type="Gene3D" id="3.40.190.290">
    <property type="match status" value="1"/>
</dbReference>
<name>A0A3M9K8W7_9ACTN</name>
<dbReference type="GO" id="GO:0003700">
    <property type="term" value="F:DNA-binding transcription factor activity"/>
    <property type="evidence" value="ECO:0007669"/>
    <property type="project" value="InterPro"/>
</dbReference>
<dbReference type="Pfam" id="PF00126">
    <property type="entry name" value="HTH_1"/>
    <property type="match status" value="1"/>
</dbReference>
<reference evidence="5 6" key="2">
    <citation type="submission" date="2018-08" db="EMBL/GenBank/DDBJ databases">
        <title>Streptomyces kandeliansis sp. nov., an endophytic bacterium isolated from mangrove plant.</title>
        <authorList>
            <person name="Wang R."/>
        </authorList>
    </citation>
    <scope>NUCLEOTIDE SEQUENCE [LARGE SCALE GENOMIC DNA]</scope>
    <source>
        <strain evidence="6">H14(2018)</strain>
    </source>
</reference>
<accession>A0A3M9K8W7</accession>
<evidence type="ECO:0000256" key="1">
    <source>
        <dbReference type="ARBA" id="ARBA00009437"/>
    </source>
</evidence>
<dbReference type="CDD" id="cd08414">
    <property type="entry name" value="PBP2_LTTR_aromatics_like"/>
    <property type="match status" value="1"/>
</dbReference>
<dbReference type="EMBL" id="CP031263">
    <property type="protein sequence ID" value="AXH93456.1"/>
    <property type="molecule type" value="Genomic_DNA"/>
</dbReference>
<dbReference type="GO" id="GO:0003677">
    <property type="term" value="F:DNA binding"/>
    <property type="evidence" value="ECO:0007669"/>
    <property type="project" value="UniProtKB-KW"/>
</dbReference>
<dbReference type="RefSeq" id="WP_013476185.1">
    <property type="nucleotide sequence ID" value="NZ_CBDRJA010000020.1"/>
</dbReference>
<dbReference type="InterPro" id="IPR005119">
    <property type="entry name" value="LysR_subst-bd"/>
</dbReference>
<evidence type="ECO:0000313" key="6">
    <source>
        <dbReference type="Proteomes" id="UP000253958"/>
    </source>
</evidence>
<evidence type="ECO:0000313" key="5">
    <source>
        <dbReference type="EMBL" id="AXH93456.1"/>
    </source>
</evidence>
<dbReference type="Pfam" id="PF03466">
    <property type="entry name" value="LysR_substrate"/>
    <property type="match status" value="1"/>
</dbReference>
<organism evidence="5 6">
    <name type="scientific">Micromonospora aurantiaca</name>
    <name type="common">nom. illeg.</name>
    <dbReference type="NCBI Taxonomy" id="47850"/>
    <lineage>
        <taxon>Bacteria</taxon>
        <taxon>Bacillati</taxon>
        <taxon>Actinomycetota</taxon>
        <taxon>Actinomycetes</taxon>
        <taxon>Micromonosporales</taxon>
        <taxon>Micromonosporaceae</taxon>
        <taxon>Micromonospora</taxon>
    </lineage>
</organism>
<proteinExistence type="inferred from homology"/>
<protein>
    <submittedName>
        <fullName evidence="5">LysR family transcriptional regulator</fullName>
    </submittedName>
</protein>
<dbReference type="PANTHER" id="PTHR30346:SF30">
    <property type="entry name" value="SMALL NEUTRAL PROTEASE REGULATORY PROTEIN"/>
    <property type="match status" value="1"/>
</dbReference>
<dbReference type="Gene3D" id="1.10.10.10">
    <property type="entry name" value="Winged helix-like DNA-binding domain superfamily/Winged helix DNA-binding domain"/>
    <property type="match status" value="1"/>
</dbReference>
<sequence length="320" mass="34376">MGIDVRHLRAISAIAEAGSVTGAAARLGLSQPALTAQVHRIEKTVGGPLFVRSRTGMQPTELGKQVLQRARVVLAEVDALVEDFGDRHPIPGLLRLGTVHIACAGSLVRHVAEAFPDPEIALQIEPSSRLLVEALTRGQLDAALLGILEGFELPIGPTLTSRPLIPRYPIFVAMSASHPQSHHEQVRLADLRNESWVCPPGPDDGSLASLRRACRAAGFEPKIRYEAPSGAAHPLVAAGDGVRLVDPTWAPAAGTRVLPLRGEPQLLARLMVVWRRDALTSAQSSALFQAITRAYLDHVNDNAAFARWWRANPHAHPAAS</sequence>
<evidence type="ECO:0000256" key="4">
    <source>
        <dbReference type="ARBA" id="ARBA00023163"/>
    </source>
</evidence>
<dbReference type="SUPFAM" id="SSF53850">
    <property type="entry name" value="Periplasmic binding protein-like II"/>
    <property type="match status" value="1"/>
</dbReference>
<keyword evidence="4" id="KW-0804">Transcription</keyword>
<keyword evidence="3" id="KW-0238">DNA-binding</keyword>
<reference evidence="5 6" key="1">
    <citation type="submission" date="2018-07" db="EMBL/GenBank/DDBJ databases">
        <authorList>
            <person name="Ye Y."/>
        </authorList>
    </citation>
    <scope>NUCLEOTIDE SEQUENCE [LARGE SCALE GENOMIC DNA]</scope>
    <source>
        <strain evidence="6">H14(2018)</strain>
    </source>
</reference>
<keyword evidence="2" id="KW-0805">Transcription regulation</keyword>
<evidence type="ECO:0000256" key="3">
    <source>
        <dbReference type="ARBA" id="ARBA00023125"/>
    </source>
</evidence>
<comment type="similarity">
    <text evidence="1">Belongs to the LysR transcriptional regulatory family.</text>
</comment>
<dbReference type="SUPFAM" id="SSF46785">
    <property type="entry name" value="Winged helix' DNA-binding domain"/>
    <property type="match status" value="1"/>
</dbReference>
<dbReference type="PANTHER" id="PTHR30346">
    <property type="entry name" value="TRANSCRIPTIONAL DUAL REGULATOR HCAR-RELATED"/>
    <property type="match status" value="1"/>
</dbReference>
<dbReference type="AlphaFoldDB" id="A0A3M9K8W7"/>